<dbReference type="AlphaFoldDB" id="A0A6A5ZRW1"/>
<evidence type="ECO:0000313" key="3">
    <source>
        <dbReference type="Proteomes" id="UP000799770"/>
    </source>
</evidence>
<feature type="compositionally biased region" description="Pro residues" evidence="1">
    <location>
        <begin position="412"/>
        <end position="426"/>
    </location>
</feature>
<feature type="region of interest" description="Disordered" evidence="1">
    <location>
        <begin position="542"/>
        <end position="600"/>
    </location>
</feature>
<name>A0A6A5ZRW1_9PLEO</name>
<reference evidence="2" key="1">
    <citation type="journal article" date="2020" name="Stud. Mycol.">
        <title>101 Dothideomycetes genomes: a test case for predicting lifestyles and emergence of pathogens.</title>
        <authorList>
            <person name="Haridas S."/>
            <person name="Albert R."/>
            <person name="Binder M."/>
            <person name="Bloem J."/>
            <person name="Labutti K."/>
            <person name="Salamov A."/>
            <person name="Andreopoulos B."/>
            <person name="Baker S."/>
            <person name="Barry K."/>
            <person name="Bills G."/>
            <person name="Bluhm B."/>
            <person name="Cannon C."/>
            <person name="Castanera R."/>
            <person name="Culley D."/>
            <person name="Daum C."/>
            <person name="Ezra D."/>
            <person name="Gonzalez J."/>
            <person name="Henrissat B."/>
            <person name="Kuo A."/>
            <person name="Liang C."/>
            <person name="Lipzen A."/>
            <person name="Lutzoni F."/>
            <person name="Magnuson J."/>
            <person name="Mondo S."/>
            <person name="Nolan M."/>
            <person name="Ohm R."/>
            <person name="Pangilinan J."/>
            <person name="Park H.-J."/>
            <person name="Ramirez L."/>
            <person name="Alfaro M."/>
            <person name="Sun H."/>
            <person name="Tritt A."/>
            <person name="Yoshinaga Y."/>
            <person name="Zwiers L.-H."/>
            <person name="Turgeon B."/>
            <person name="Goodwin S."/>
            <person name="Spatafora J."/>
            <person name="Crous P."/>
            <person name="Grigoriev I."/>
        </authorList>
    </citation>
    <scope>NUCLEOTIDE SEQUENCE</scope>
    <source>
        <strain evidence="2">CBS 627.86</strain>
    </source>
</reference>
<organism evidence="2 3">
    <name type="scientific">Lophiotrema nucula</name>
    <dbReference type="NCBI Taxonomy" id="690887"/>
    <lineage>
        <taxon>Eukaryota</taxon>
        <taxon>Fungi</taxon>
        <taxon>Dikarya</taxon>
        <taxon>Ascomycota</taxon>
        <taxon>Pezizomycotina</taxon>
        <taxon>Dothideomycetes</taxon>
        <taxon>Pleosporomycetidae</taxon>
        <taxon>Pleosporales</taxon>
        <taxon>Lophiotremataceae</taxon>
        <taxon>Lophiotrema</taxon>
    </lineage>
</organism>
<feature type="region of interest" description="Disordered" evidence="1">
    <location>
        <begin position="403"/>
        <end position="430"/>
    </location>
</feature>
<dbReference type="Proteomes" id="UP000799770">
    <property type="component" value="Unassembled WGS sequence"/>
</dbReference>
<evidence type="ECO:0000313" key="2">
    <source>
        <dbReference type="EMBL" id="KAF2121597.1"/>
    </source>
</evidence>
<feature type="compositionally biased region" description="Low complexity" evidence="1">
    <location>
        <begin position="23"/>
        <end position="37"/>
    </location>
</feature>
<accession>A0A6A5ZRW1</accession>
<protein>
    <submittedName>
        <fullName evidence="2">Uncharacterized protein</fullName>
    </submittedName>
</protein>
<gene>
    <name evidence="2" type="ORF">BDV96DRAFT_594777</name>
</gene>
<feature type="compositionally biased region" description="Pro residues" evidence="1">
    <location>
        <begin position="581"/>
        <end position="598"/>
    </location>
</feature>
<feature type="compositionally biased region" description="Low complexity" evidence="1">
    <location>
        <begin position="563"/>
        <end position="580"/>
    </location>
</feature>
<sequence>MPMIEALNQVDPLEDAEPAASTSAQQDSWQSKSSSSSCTLKTASNCTIACTVTAVTTVGDIKRRKEGEACSTVCRAPITSCDATGVTTTSTVTTTSAIVPRCSPGCAECNRSSRLPMPESIDLSGYSTATNGVLFLPAQTIAELPLDTSVATRSITARESSSSSRDLVKRQLTSPYDDAFRGRPNGVSNWLRLQIALSRDQVMHGQGVTTGFSFPLLALDDTWSLVDLYGCTSVIRKRIAMTHIWESPSMLTPDQLYPHILDPLLNGPMHNGPVRPRWNGNNDIPQGLTPFTAAGGDFENIPENKVRAFVITSYRREAKDPSNGDIEFPSEIGKIKNLLSDVLGRDDTLLIPYIPGKHSDPDNTNPWGKVLIQYDPQQALLQQSDGNCNTQIAQLEICVSQSDSTCKSSPSNPLPPNPPPANPGPTAPARMASVNNEVKRLLRGREVTEKDENEWEQYENMMRRQNNGGICFIPSTSLPSSTGSRSLLTNTNSTTFQTSTIPVPSAGDTMLPLVISLSTENLPSQSSSDTASSIATIPSNSSADIISSTDIPPPQTSIDGVSDTETPSTIPTSEPPSSTDIPPPESSTPAPLPPPPPKTKALSVILRQETTNDEYSDSWTFFQTDIGKQADACAVPLFEDKGRIWHDFEASNEPLGPKARTP</sequence>
<dbReference type="OrthoDB" id="3886018at2759"/>
<proteinExistence type="predicted"/>
<dbReference type="EMBL" id="ML977312">
    <property type="protein sequence ID" value="KAF2121597.1"/>
    <property type="molecule type" value="Genomic_DNA"/>
</dbReference>
<feature type="region of interest" description="Disordered" evidence="1">
    <location>
        <begin position="1"/>
        <end position="37"/>
    </location>
</feature>
<keyword evidence="3" id="KW-1185">Reference proteome</keyword>
<evidence type="ECO:0000256" key="1">
    <source>
        <dbReference type="SAM" id="MobiDB-lite"/>
    </source>
</evidence>